<dbReference type="AlphaFoldDB" id="A0A412EUC1"/>
<accession>A0A412EUC1</accession>
<protein>
    <submittedName>
        <fullName evidence="2">Uncharacterized protein</fullName>
    </submittedName>
</protein>
<comment type="caution">
    <text evidence="2">The sequence shown here is derived from an EMBL/GenBank/DDBJ whole genome shotgun (WGS) entry which is preliminary data.</text>
</comment>
<dbReference type="EMBL" id="QRUH01000002">
    <property type="protein sequence ID" value="RGR50709.1"/>
    <property type="molecule type" value="Genomic_DNA"/>
</dbReference>
<gene>
    <name evidence="2" type="ORF">DWY46_04805</name>
    <name evidence="1" type="ORF">DWZ12_05510</name>
</gene>
<proteinExistence type="predicted"/>
<reference evidence="3 4" key="1">
    <citation type="submission" date="2018-08" db="EMBL/GenBank/DDBJ databases">
        <title>A genome reference for cultivated species of the human gut microbiota.</title>
        <authorList>
            <person name="Zou Y."/>
            <person name="Xue W."/>
            <person name="Luo G."/>
        </authorList>
    </citation>
    <scope>NUCLEOTIDE SEQUENCE [LARGE SCALE GENOMIC DNA]</scope>
    <source>
        <strain evidence="2 4">AF25-21</strain>
        <strain evidence="1 3">AF29-2BH</strain>
    </source>
</reference>
<organism evidence="2 4">
    <name type="scientific">Blautia obeum</name>
    <dbReference type="NCBI Taxonomy" id="40520"/>
    <lineage>
        <taxon>Bacteria</taxon>
        <taxon>Bacillati</taxon>
        <taxon>Bacillota</taxon>
        <taxon>Clostridia</taxon>
        <taxon>Lachnospirales</taxon>
        <taxon>Lachnospiraceae</taxon>
        <taxon>Blautia</taxon>
    </lineage>
</organism>
<dbReference type="RefSeq" id="WP_118031239.1">
    <property type="nucleotide sequence ID" value="NZ_QRSS01000005.1"/>
</dbReference>
<evidence type="ECO:0000313" key="3">
    <source>
        <dbReference type="Proteomes" id="UP000283585"/>
    </source>
</evidence>
<dbReference type="Proteomes" id="UP000283585">
    <property type="component" value="Unassembled WGS sequence"/>
</dbReference>
<dbReference type="Proteomes" id="UP000285839">
    <property type="component" value="Unassembled WGS sequence"/>
</dbReference>
<evidence type="ECO:0000313" key="1">
    <source>
        <dbReference type="EMBL" id="RGQ05926.1"/>
    </source>
</evidence>
<evidence type="ECO:0000313" key="2">
    <source>
        <dbReference type="EMBL" id="RGR50709.1"/>
    </source>
</evidence>
<evidence type="ECO:0000313" key="4">
    <source>
        <dbReference type="Proteomes" id="UP000285839"/>
    </source>
</evidence>
<sequence>MSEKQVSFEDFRKEQKKRERKEKLCNGVKKCTDWIQNNKEIAIGIGTFAVGAGGSMIKGLAKRQKVKEEKQLKNNYCYDRSLGHYWKLRRELTNEEWIAIDKRKRNGERLGDILAELKVLK</sequence>
<name>A0A412EUC1_9FIRM</name>
<dbReference type="EMBL" id="QRSS01000005">
    <property type="protein sequence ID" value="RGQ05926.1"/>
    <property type="molecule type" value="Genomic_DNA"/>
</dbReference>